<comment type="similarity">
    <text evidence="1">Belongs to the Skp family.</text>
</comment>
<evidence type="ECO:0000256" key="2">
    <source>
        <dbReference type="ARBA" id="ARBA00022729"/>
    </source>
</evidence>
<reference evidence="5 6" key="1">
    <citation type="submission" date="2020-01" db="EMBL/GenBank/DDBJ databases">
        <authorList>
            <person name="Kim M.K."/>
        </authorList>
    </citation>
    <scope>NUCLEOTIDE SEQUENCE [LARGE SCALE GENOMIC DNA]</scope>
    <source>
        <strain evidence="5 6">172606-1</strain>
    </source>
</reference>
<gene>
    <name evidence="5" type="ORF">GXP67_24290</name>
</gene>
<dbReference type="Gene3D" id="3.30.910.20">
    <property type="entry name" value="Skp domain"/>
    <property type="match status" value="1"/>
</dbReference>
<proteinExistence type="inferred from homology"/>
<dbReference type="PANTHER" id="PTHR35089:SF1">
    <property type="entry name" value="CHAPERONE PROTEIN SKP"/>
    <property type="match status" value="1"/>
</dbReference>
<keyword evidence="6" id="KW-1185">Reference proteome</keyword>
<evidence type="ECO:0000313" key="5">
    <source>
        <dbReference type="EMBL" id="QHT69542.1"/>
    </source>
</evidence>
<dbReference type="SMART" id="SM00935">
    <property type="entry name" value="OmpH"/>
    <property type="match status" value="1"/>
</dbReference>
<name>A0A6C0GPN1_9BACT</name>
<evidence type="ECO:0000313" key="6">
    <source>
        <dbReference type="Proteomes" id="UP000480178"/>
    </source>
</evidence>
<dbReference type="GO" id="GO:0051082">
    <property type="term" value="F:unfolded protein binding"/>
    <property type="evidence" value="ECO:0007669"/>
    <property type="project" value="InterPro"/>
</dbReference>
<dbReference type="GO" id="GO:0005829">
    <property type="term" value="C:cytosol"/>
    <property type="evidence" value="ECO:0007669"/>
    <property type="project" value="TreeGrafter"/>
</dbReference>
<keyword evidence="2 4" id="KW-0732">Signal</keyword>
<dbReference type="Proteomes" id="UP000480178">
    <property type="component" value="Chromosome"/>
</dbReference>
<feature type="signal peptide" evidence="4">
    <location>
        <begin position="1"/>
        <end position="20"/>
    </location>
</feature>
<dbReference type="AlphaFoldDB" id="A0A6C0GPN1"/>
<dbReference type="PANTHER" id="PTHR35089">
    <property type="entry name" value="CHAPERONE PROTEIN SKP"/>
    <property type="match status" value="1"/>
</dbReference>
<feature type="compositionally biased region" description="Polar residues" evidence="3">
    <location>
        <begin position="181"/>
        <end position="201"/>
    </location>
</feature>
<dbReference type="KEGG" id="rhoz:GXP67_24290"/>
<accession>A0A6C0GPN1</accession>
<feature type="chain" id="PRO_5025649061" evidence="4">
    <location>
        <begin position="21"/>
        <end position="209"/>
    </location>
</feature>
<evidence type="ECO:0000256" key="3">
    <source>
        <dbReference type="SAM" id="MobiDB-lite"/>
    </source>
</evidence>
<evidence type="ECO:0000256" key="1">
    <source>
        <dbReference type="ARBA" id="ARBA00009091"/>
    </source>
</evidence>
<evidence type="ECO:0000256" key="4">
    <source>
        <dbReference type="SAM" id="SignalP"/>
    </source>
</evidence>
<protein>
    <submittedName>
        <fullName evidence="5">OmpH family outer membrane protein</fullName>
    </submittedName>
</protein>
<sequence length="209" mass="23623">MKKAGMIFILCACIAQSTLAQKFGYIDTDFILSKMPDAAKAQSEIDAFVGKWQNDIQARYAEVDKLSQDYRAEEILLTDEMKQQRLKAIEDKKKEAIDYNNKIFGYEGMLFLKKKELMQPLRDQIDEAVNKVAKTRKLEFVFDKASDLTMIYSDPRHDYSDYVLEELGLAGEGQENKDTPGGNTPNTDAPKTSNPPGTKRTNPPGAPKR</sequence>
<dbReference type="InterPro" id="IPR024930">
    <property type="entry name" value="Skp_dom_sf"/>
</dbReference>
<feature type="region of interest" description="Disordered" evidence="3">
    <location>
        <begin position="168"/>
        <end position="209"/>
    </location>
</feature>
<dbReference type="EMBL" id="CP048222">
    <property type="protein sequence ID" value="QHT69542.1"/>
    <property type="molecule type" value="Genomic_DNA"/>
</dbReference>
<dbReference type="Pfam" id="PF03938">
    <property type="entry name" value="OmpH"/>
    <property type="match status" value="1"/>
</dbReference>
<organism evidence="5 6">
    <name type="scientific">Rhodocytophaga rosea</name>
    <dbReference type="NCBI Taxonomy" id="2704465"/>
    <lineage>
        <taxon>Bacteria</taxon>
        <taxon>Pseudomonadati</taxon>
        <taxon>Bacteroidota</taxon>
        <taxon>Cytophagia</taxon>
        <taxon>Cytophagales</taxon>
        <taxon>Rhodocytophagaceae</taxon>
        <taxon>Rhodocytophaga</taxon>
    </lineage>
</organism>
<dbReference type="SUPFAM" id="SSF111384">
    <property type="entry name" value="OmpH-like"/>
    <property type="match status" value="1"/>
</dbReference>
<dbReference type="RefSeq" id="WP_162445530.1">
    <property type="nucleotide sequence ID" value="NZ_CP048222.1"/>
</dbReference>
<dbReference type="GO" id="GO:0050821">
    <property type="term" value="P:protein stabilization"/>
    <property type="evidence" value="ECO:0007669"/>
    <property type="project" value="TreeGrafter"/>
</dbReference>
<dbReference type="InterPro" id="IPR005632">
    <property type="entry name" value="Chaperone_Skp"/>
</dbReference>